<dbReference type="Pfam" id="PF13673">
    <property type="entry name" value="Acetyltransf_10"/>
    <property type="match status" value="1"/>
</dbReference>
<dbReference type="Proteomes" id="UP000460318">
    <property type="component" value="Unassembled WGS sequence"/>
</dbReference>
<protein>
    <submittedName>
        <fullName evidence="2">GNAT family N-acetyltransferase</fullName>
    </submittedName>
</protein>
<evidence type="ECO:0000313" key="3">
    <source>
        <dbReference type="Proteomes" id="UP000460318"/>
    </source>
</evidence>
<proteinExistence type="predicted"/>
<accession>A0A7X3LH91</accession>
<dbReference type="RefSeq" id="WP_160496825.1">
    <property type="nucleotide sequence ID" value="NZ_WUBI01000001.1"/>
</dbReference>
<dbReference type="EMBL" id="WUBI01000001">
    <property type="protein sequence ID" value="MWV43313.1"/>
    <property type="molecule type" value="Genomic_DNA"/>
</dbReference>
<sequence length="169" mass="19609">MIRLCDREDQQAIYEIINDASRAYKGVIPDDRYHEPYMAEEELSREIEDGVVFWGFEEEGQMIGVMGIQDKGDVSLIRHAYVRTTQRNGGIGTKLLHHLIAQTKRPVLIGTWKTAEWAIRFYEKNGFRCVSTAEKEQLLRQFWNVPERQIETSVVLCDSRWTAGKFIIG</sequence>
<organism evidence="2 3">
    <name type="scientific">Paenibacillus dendrobii</name>
    <dbReference type="NCBI Taxonomy" id="2691084"/>
    <lineage>
        <taxon>Bacteria</taxon>
        <taxon>Bacillati</taxon>
        <taxon>Bacillota</taxon>
        <taxon>Bacilli</taxon>
        <taxon>Bacillales</taxon>
        <taxon>Paenibacillaceae</taxon>
        <taxon>Paenibacillus</taxon>
    </lineage>
</organism>
<comment type="caution">
    <text evidence="2">The sequence shown here is derived from an EMBL/GenBank/DDBJ whole genome shotgun (WGS) entry which is preliminary data.</text>
</comment>
<name>A0A7X3LH91_9BACL</name>
<dbReference type="InterPro" id="IPR000182">
    <property type="entry name" value="GNAT_dom"/>
</dbReference>
<dbReference type="GO" id="GO:0016747">
    <property type="term" value="F:acyltransferase activity, transferring groups other than amino-acyl groups"/>
    <property type="evidence" value="ECO:0007669"/>
    <property type="project" value="InterPro"/>
</dbReference>
<dbReference type="Gene3D" id="3.40.630.30">
    <property type="match status" value="1"/>
</dbReference>
<reference evidence="2 3" key="1">
    <citation type="submission" date="2019-12" db="EMBL/GenBank/DDBJ databases">
        <title>Paenibacillus sp. nov., an endophytic bacterium isolated from the stem of Dendrobium.</title>
        <authorList>
            <person name="Zhao R."/>
        </authorList>
    </citation>
    <scope>NUCLEOTIDE SEQUENCE [LARGE SCALE GENOMIC DNA]</scope>
    <source>
        <strain evidence="2 3">HJL G12</strain>
    </source>
</reference>
<evidence type="ECO:0000259" key="1">
    <source>
        <dbReference type="PROSITE" id="PS51186"/>
    </source>
</evidence>
<dbReference type="AlphaFoldDB" id="A0A7X3LH91"/>
<dbReference type="InterPro" id="IPR016181">
    <property type="entry name" value="Acyl_CoA_acyltransferase"/>
</dbReference>
<evidence type="ECO:0000313" key="2">
    <source>
        <dbReference type="EMBL" id="MWV43313.1"/>
    </source>
</evidence>
<keyword evidence="3" id="KW-1185">Reference proteome</keyword>
<dbReference type="PROSITE" id="PS51186">
    <property type="entry name" value="GNAT"/>
    <property type="match status" value="1"/>
</dbReference>
<keyword evidence="2" id="KW-0808">Transferase</keyword>
<feature type="domain" description="N-acetyltransferase" evidence="1">
    <location>
        <begin position="1"/>
        <end position="144"/>
    </location>
</feature>
<dbReference type="CDD" id="cd04301">
    <property type="entry name" value="NAT_SF"/>
    <property type="match status" value="1"/>
</dbReference>
<gene>
    <name evidence="2" type="ORF">GRF59_06675</name>
</gene>
<dbReference type="SUPFAM" id="SSF55729">
    <property type="entry name" value="Acyl-CoA N-acyltransferases (Nat)"/>
    <property type="match status" value="1"/>
</dbReference>